<reference evidence="10 11" key="1">
    <citation type="submission" date="2018-05" db="EMBL/GenBank/DDBJ databases">
        <title>Evolution of GPA BGCs.</title>
        <authorList>
            <person name="Waglechner N."/>
            <person name="Wright G.D."/>
        </authorList>
    </citation>
    <scope>NUCLEOTIDE SEQUENCE [LARGE SCALE GENOMIC DNA]</scope>
    <source>
        <strain evidence="10 11">A82846</strain>
    </source>
</reference>
<evidence type="ECO:0000256" key="2">
    <source>
        <dbReference type="ARBA" id="ARBA00007520"/>
    </source>
</evidence>
<dbReference type="SUPFAM" id="SSF103473">
    <property type="entry name" value="MFS general substrate transporter"/>
    <property type="match status" value="2"/>
</dbReference>
<keyword evidence="3" id="KW-0813">Transport</keyword>
<dbReference type="PANTHER" id="PTHR23501:SF197">
    <property type="entry name" value="COMD"/>
    <property type="match status" value="1"/>
</dbReference>
<evidence type="ECO:0000256" key="3">
    <source>
        <dbReference type="ARBA" id="ARBA00022448"/>
    </source>
</evidence>
<dbReference type="PRINTS" id="PR01036">
    <property type="entry name" value="TCRTETB"/>
</dbReference>
<feature type="transmembrane region" description="Helical" evidence="8">
    <location>
        <begin position="171"/>
        <end position="193"/>
    </location>
</feature>
<dbReference type="GO" id="GO:0022857">
    <property type="term" value="F:transmembrane transporter activity"/>
    <property type="evidence" value="ECO:0007669"/>
    <property type="project" value="InterPro"/>
</dbReference>
<protein>
    <submittedName>
        <fullName evidence="10">MFS transporter</fullName>
    </submittedName>
</protein>
<feature type="transmembrane region" description="Helical" evidence="8">
    <location>
        <begin position="205"/>
        <end position="225"/>
    </location>
</feature>
<feature type="transmembrane region" description="Helical" evidence="8">
    <location>
        <begin position="476"/>
        <end position="494"/>
    </location>
</feature>
<feature type="transmembrane region" description="Helical" evidence="8">
    <location>
        <begin position="274"/>
        <end position="296"/>
    </location>
</feature>
<feature type="transmembrane region" description="Helical" evidence="8">
    <location>
        <begin position="231"/>
        <end position="253"/>
    </location>
</feature>
<dbReference type="EMBL" id="QHKI01000012">
    <property type="protein sequence ID" value="RSM85540.1"/>
    <property type="molecule type" value="Genomic_DNA"/>
</dbReference>
<evidence type="ECO:0000256" key="4">
    <source>
        <dbReference type="ARBA" id="ARBA00022475"/>
    </source>
</evidence>
<keyword evidence="4" id="KW-1003">Cell membrane</keyword>
<evidence type="ECO:0000256" key="6">
    <source>
        <dbReference type="ARBA" id="ARBA00022989"/>
    </source>
</evidence>
<comment type="similarity">
    <text evidence="2">Belongs to the major facilitator superfamily. TCR/Tet family.</text>
</comment>
<evidence type="ECO:0000313" key="11">
    <source>
        <dbReference type="Proteomes" id="UP000287547"/>
    </source>
</evidence>
<feature type="transmembrane region" description="Helical" evidence="8">
    <location>
        <begin position="108"/>
        <end position="129"/>
    </location>
</feature>
<proteinExistence type="inferred from homology"/>
<dbReference type="PANTHER" id="PTHR23501">
    <property type="entry name" value="MAJOR FACILITATOR SUPERFAMILY"/>
    <property type="match status" value="1"/>
</dbReference>
<keyword evidence="7 8" id="KW-0472">Membrane</keyword>
<feature type="transmembrane region" description="Helical" evidence="8">
    <location>
        <begin position="308"/>
        <end position="327"/>
    </location>
</feature>
<evidence type="ECO:0000256" key="7">
    <source>
        <dbReference type="ARBA" id="ARBA00023136"/>
    </source>
</evidence>
<comment type="caution">
    <text evidence="10">The sequence shown here is derived from an EMBL/GenBank/DDBJ whole genome shotgun (WGS) entry which is preliminary data.</text>
</comment>
<dbReference type="Gene3D" id="1.20.1250.20">
    <property type="entry name" value="MFS general substrate transporter like domains"/>
    <property type="match status" value="1"/>
</dbReference>
<feature type="domain" description="Major facilitator superfamily (MFS) profile" evidence="9">
    <location>
        <begin position="18"/>
        <end position="499"/>
    </location>
</feature>
<dbReference type="OrthoDB" id="7375466at2"/>
<keyword evidence="5 8" id="KW-0812">Transmembrane</keyword>
<dbReference type="AlphaFoldDB" id="A0A428ZC31"/>
<evidence type="ECO:0000313" key="10">
    <source>
        <dbReference type="EMBL" id="RSM85540.1"/>
    </source>
</evidence>
<feature type="transmembrane region" description="Helical" evidence="8">
    <location>
        <begin position="339"/>
        <end position="357"/>
    </location>
</feature>
<feature type="transmembrane region" description="Helical" evidence="8">
    <location>
        <begin position="16"/>
        <end position="40"/>
    </location>
</feature>
<dbReference type="InterPro" id="IPR004638">
    <property type="entry name" value="EmrB-like"/>
</dbReference>
<dbReference type="NCBIfam" id="TIGR00711">
    <property type="entry name" value="efflux_EmrB"/>
    <property type="match status" value="1"/>
</dbReference>
<accession>A0A428ZC31</accession>
<evidence type="ECO:0000256" key="5">
    <source>
        <dbReference type="ARBA" id="ARBA00022692"/>
    </source>
</evidence>
<dbReference type="PROSITE" id="PS00217">
    <property type="entry name" value="SUGAR_TRANSPORT_2"/>
    <property type="match status" value="1"/>
</dbReference>
<gene>
    <name evidence="10" type="ORF">DMH04_17475</name>
</gene>
<keyword evidence="6 8" id="KW-1133">Transmembrane helix</keyword>
<dbReference type="Pfam" id="PF07690">
    <property type="entry name" value="MFS_1"/>
    <property type="match status" value="1"/>
</dbReference>
<dbReference type="Proteomes" id="UP000287547">
    <property type="component" value="Unassembled WGS sequence"/>
</dbReference>
<dbReference type="InterPro" id="IPR020846">
    <property type="entry name" value="MFS_dom"/>
</dbReference>
<feature type="transmembrane region" description="Helical" evidence="8">
    <location>
        <begin position="141"/>
        <end position="159"/>
    </location>
</feature>
<sequence length="522" mass="54550">MTDRTTTAPLTKRKQYTVFAGLMIGILLAMLDNMIVGTAMPTIVGDLGGLNHFAWVVTAYTLASAVSTPIWGKLSDLYGRKGMFMASIVLFLIGSALAGTSGSMTELIAYRAVQGLGAGGLMVGAMAIMAEMVAPKDRGKMQGMFAAVMPVAMVGGPFLGGFITDYLDWRWAFYVNLPLGILALFVVGATLNLPKRSPGKAVIDYWGAGLLTLGIGSLVLLATWGGTEYAWGSWQIIGLGLLTVAALAAFVWVENRVAEPILPLKLFKIRNFTLASVLAFMSGFAMFGAVSFLPQYQQIVQGASATNSGLLLLPMMAGVLVFSTVAGQLTSRTGHYRSFPIIGMGVMAIGTLLLTQLGLTTSSFTSSMYIVVIGAGLGFLMGTTNLIAQNSVELRDLGVATSTATFARSIGGSLGVAVLGSIFANRITDSMTSALGSAGAQLTSAGGQLSPKMIEGLPAPVRDAYLGGMVSGIQGIFLWATVFIAIGFVVSWFVKSEPLRDFTVASSSTEEGAAKPVPVLAD</sequence>
<dbReference type="PROSITE" id="PS50850">
    <property type="entry name" value="MFS"/>
    <property type="match status" value="1"/>
</dbReference>
<name>A0A428ZC31_KIBAR</name>
<feature type="transmembrane region" description="Helical" evidence="8">
    <location>
        <begin position="369"/>
        <end position="388"/>
    </location>
</feature>
<dbReference type="InterPro" id="IPR011701">
    <property type="entry name" value="MFS"/>
</dbReference>
<evidence type="ECO:0000256" key="8">
    <source>
        <dbReference type="SAM" id="Phobius"/>
    </source>
</evidence>
<dbReference type="RefSeq" id="WP_125726986.1">
    <property type="nucleotide sequence ID" value="NZ_QHKI01000012.1"/>
</dbReference>
<organism evidence="10 11">
    <name type="scientific">Kibdelosporangium aridum</name>
    <dbReference type="NCBI Taxonomy" id="2030"/>
    <lineage>
        <taxon>Bacteria</taxon>
        <taxon>Bacillati</taxon>
        <taxon>Actinomycetota</taxon>
        <taxon>Actinomycetes</taxon>
        <taxon>Pseudonocardiales</taxon>
        <taxon>Pseudonocardiaceae</taxon>
        <taxon>Kibdelosporangium</taxon>
    </lineage>
</organism>
<dbReference type="InterPro" id="IPR005829">
    <property type="entry name" value="Sugar_transporter_CS"/>
</dbReference>
<feature type="transmembrane region" description="Helical" evidence="8">
    <location>
        <begin position="52"/>
        <end position="71"/>
    </location>
</feature>
<evidence type="ECO:0000256" key="1">
    <source>
        <dbReference type="ARBA" id="ARBA00004651"/>
    </source>
</evidence>
<dbReference type="CDD" id="cd17502">
    <property type="entry name" value="MFS_Azr1_MDR_like"/>
    <property type="match status" value="1"/>
</dbReference>
<comment type="subcellular location">
    <subcellularLocation>
        <location evidence="1">Cell membrane</location>
        <topology evidence="1">Multi-pass membrane protein</topology>
    </subcellularLocation>
</comment>
<evidence type="ECO:0000259" key="9">
    <source>
        <dbReference type="PROSITE" id="PS50850"/>
    </source>
</evidence>
<dbReference type="GO" id="GO:0005886">
    <property type="term" value="C:plasma membrane"/>
    <property type="evidence" value="ECO:0007669"/>
    <property type="project" value="UniProtKB-SubCell"/>
</dbReference>
<dbReference type="Gene3D" id="1.20.1720.10">
    <property type="entry name" value="Multidrug resistance protein D"/>
    <property type="match status" value="1"/>
</dbReference>
<feature type="transmembrane region" description="Helical" evidence="8">
    <location>
        <begin position="83"/>
        <end position="102"/>
    </location>
</feature>
<dbReference type="InterPro" id="IPR036259">
    <property type="entry name" value="MFS_trans_sf"/>
</dbReference>
<dbReference type="FunFam" id="1.20.1720.10:FF:000004">
    <property type="entry name" value="EmrB/QacA family drug resistance transporter"/>
    <property type="match status" value="1"/>
</dbReference>